<dbReference type="HOGENOM" id="CLU_063644_0_0_7"/>
<evidence type="ECO:0000259" key="1">
    <source>
        <dbReference type="PROSITE" id="PS50076"/>
    </source>
</evidence>
<dbReference type="AlphaFoldDB" id="A0A076FAT7"/>
<dbReference type="SUPFAM" id="SSF46565">
    <property type="entry name" value="Chaperone J-domain"/>
    <property type="match status" value="1"/>
</dbReference>
<dbReference type="InterPro" id="IPR001623">
    <property type="entry name" value="DnaJ_domain"/>
</dbReference>
<reference evidence="3" key="1">
    <citation type="journal article" date="2014" name="Genome Announc.">
        <title>Complete Genome Sequence of Campylobacter iguaniorum Strain 1485ET, Isolated from a Bearded Dragon (Pogona vitticeps).</title>
        <authorList>
            <person name="Gilbert M.J."/>
            <person name="Miller W.G."/>
            <person name="Yee E."/>
            <person name="Kik M."/>
            <person name="Wagenaar J.A."/>
            <person name="Duim B."/>
        </authorList>
    </citation>
    <scope>NUCLEOTIDE SEQUENCE [LARGE SCALE GENOMIC DNA]</scope>
    <source>
        <strain evidence="3">1485E</strain>
    </source>
</reference>
<evidence type="ECO:0000313" key="2">
    <source>
        <dbReference type="EMBL" id="AII14798.1"/>
    </source>
</evidence>
<dbReference type="NCBIfam" id="NF006502">
    <property type="entry name" value="PRK08937.3-2"/>
    <property type="match status" value="1"/>
</dbReference>
<dbReference type="SMART" id="SM00271">
    <property type="entry name" value="DnaJ"/>
    <property type="match status" value="1"/>
</dbReference>
<gene>
    <name evidence="2" type="ORF">CIG1485E_0960</name>
</gene>
<dbReference type="CDD" id="cd06257">
    <property type="entry name" value="DnaJ"/>
    <property type="match status" value="1"/>
</dbReference>
<dbReference type="Pfam" id="PF00226">
    <property type="entry name" value="DnaJ"/>
    <property type="match status" value="1"/>
</dbReference>
<proteinExistence type="predicted"/>
<sequence>MNITQTLESITVRTDDALLFESLGKKIKENFLNCVGNRDKIIVFYNENELVQRRYFLKLISKIYSKISNQSVNFLFTYHKNIKLVYKKANSIQALLNIPIKFDKNSILIDLQNSEELFNKYLMKSLGEIEYEYFDTKKTLIISLKSSDKIEILDSIFNFKEHLKYMVNFIFEKDDFESFKKRIKIQNSKNYVRRFSMLASLLEEHFETLGCSANDDFETVRASYLNLTKIYHPDRHSKKPLEIQKAYTDKFQKIGIAYESLKPYFKEQDNFISA</sequence>
<keyword evidence="3" id="KW-1185">Reference proteome</keyword>
<dbReference type="STRING" id="1244531.CIG2463D_0960"/>
<dbReference type="Proteomes" id="UP000028486">
    <property type="component" value="Chromosome"/>
</dbReference>
<evidence type="ECO:0000313" key="3">
    <source>
        <dbReference type="Proteomes" id="UP000028486"/>
    </source>
</evidence>
<name>A0A076FAT7_9BACT</name>
<dbReference type="PRINTS" id="PR00625">
    <property type="entry name" value="JDOMAIN"/>
</dbReference>
<dbReference type="InterPro" id="IPR036869">
    <property type="entry name" value="J_dom_sf"/>
</dbReference>
<dbReference type="Gene3D" id="1.10.287.110">
    <property type="entry name" value="DnaJ domain"/>
    <property type="match status" value="1"/>
</dbReference>
<protein>
    <recommendedName>
        <fullName evidence="1">J domain-containing protein</fullName>
    </recommendedName>
</protein>
<dbReference type="EMBL" id="CP009043">
    <property type="protein sequence ID" value="AII14798.1"/>
    <property type="molecule type" value="Genomic_DNA"/>
</dbReference>
<organism evidence="2 3">
    <name type="scientific">Campylobacter iguaniorum</name>
    <dbReference type="NCBI Taxonomy" id="1244531"/>
    <lineage>
        <taxon>Bacteria</taxon>
        <taxon>Pseudomonadati</taxon>
        <taxon>Campylobacterota</taxon>
        <taxon>Epsilonproteobacteria</taxon>
        <taxon>Campylobacterales</taxon>
        <taxon>Campylobacteraceae</taxon>
        <taxon>Campylobacter</taxon>
    </lineage>
</organism>
<dbReference type="PROSITE" id="PS50076">
    <property type="entry name" value="DNAJ_2"/>
    <property type="match status" value="1"/>
</dbReference>
<dbReference type="RefSeq" id="WP_038454304.1">
    <property type="nucleotide sequence ID" value="NZ_CP009043.1"/>
</dbReference>
<dbReference type="OrthoDB" id="5333016at2"/>
<feature type="domain" description="J" evidence="1">
    <location>
        <begin position="204"/>
        <end position="272"/>
    </location>
</feature>
<dbReference type="eggNOG" id="COG2214">
    <property type="taxonomic scope" value="Bacteria"/>
</dbReference>
<accession>A0A076FAT7</accession>
<dbReference type="KEGG" id="caj:CIG1485E_0960"/>